<sequence length="56" mass="6278">MSQLEQKTLLSNFVFTYLGGVDGSFTMRPDSKMPDGYDPTYSPLVVKPPRRPVEPS</sequence>
<dbReference type="Proteomes" id="UP000471751">
    <property type="component" value="Unassembled WGS sequence"/>
</dbReference>
<name>A0A6I5RV45_9PSED</name>
<evidence type="ECO:0000313" key="2">
    <source>
        <dbReference type="EMBL" id="NES12094.1"/>
    </source>
</evidence>
<dbReference type="AlphaFoldDB" id="A0A6I5RV45"/>
<evidence type="ECO:0000313" key="3">
    <source>
        <dbReference type="Proteomes" id="UP000471751"/>
    </source>
</evidence>
<protein>
    <submittedName>
        <fullName evidence="2">Uncharacterized protein</fullName>
    </submittedName>
</protein>
<keyword evidence="3" id="KW-1185">Reference proteome</keyword>
<proteinExistence type="predicted"/>
<dbReference type="EMBL" id="JAAHBT010000462">
    <property type="protein sequence ID" value="NES12094.1"/>
    <property type="molecule type" value="Genomic_DNA"/>
</dbReference>
<reference evidence="2 3" key="1">
    <citation type="submission" date="2020-02" db="EMBL/GenBank/DDBJ databases">
        <title>Broccoli isolated Pseudomonas sp.</title>
        <authorList>
            <person name="Fujikawa T."/>
            <person name="Sawada H."/>
        </authorList>
    </citation>
    <scope>NUCLEOTIDE SEQUENCE [LARGE SCALE GENOMIC DNA]</scope>
    <source>
        <strain evidence="2 3">JCM 32154</strain>
    </source>
</reference>
<comment type="caution">
    <text evidence="2">The sequence shown here is derived from an EMBL/GenBank/DDBJ whole genome shotgun (WGS) entry which is preliminary data.</text>
</comment>
<gene>
    <name evidence="2" type="ORF">G3O07_24045</name>
</gene>
<organism evidence="2 3">
    <name type="scientific">Pseudomonas laurentiana</name>
    <dbReference type="NCBI Taxonomy" id="2364649"/>
    <lineage>
        <taxon>Bacteria</taxon>
        <taxon>Pseudomonadati</taxon>
        <taxon>Pseudomonadota</taxon>
        <taxon>Gammaproteobacteria</taxon>
        <taxon>Pseudomonadales</taxon>
        <taxon>Pseudomonadaceae</taxon>
        <taxon>Pseudomonas</taxon>
    </lineage>
</organism>
<accession>A0A6I5RV45</accession>
<evidence type="ECO:0000256" key="1">
    <source>
        <dbReference type="SAM" id="MobiDB-lite"/>
    </source>
</evidence>
<feature type="region of interest" description="Disordered" evidence="1">
    <location>
        <begin position="30"/>
        <end position="56"/>
    </location>
</feature>